<proteinExistence type="predicted"/>
<dbReference type="PANTHER" id="PTHR10773:SF19">
    <property type="match status" value="1"/>
</dbReference>
<gene>
    <name evidence="3" type="ORF">HF086_007320</name>
</gene>
<sequence>MSRQRAKHLVELTKKEEYSFTSVDKNTERELHTVERESSPLPAEVDNPEFVSLYEDVMFDEPIQEHDYSMSSSTSRGIASYKYDAVLQDINLNDLGGPNTPLNVYSPKITSTQKPSPLALTPASIEPLFSVVTNDPSDSLYNTPVPSPYCDFSESSQSLKDTLAPTSCYKEIEDRTLTPEVGTSTQESFPDSHMDNGLTINTDSVSAISTPCNLISSPATFNDSDYSVVSTPKNTKRRSKKRTDVGRKRLKLENDWIARKRKRLCNTGLEYTTSKGKTKAARSMEASCEKCRLQCYNKIGYEVRVDLFDKFWKTGDHAKQWEIIAKYVIQKSKKTATNVESESSRRSHTLHYHLPIKSDNGITLQKVCKTMFLNTFDISKDFVYTAIRKIQEINDFTDVTDDRGRHKNHKHVISNEMKQSVIDHVNSFTPVESHYVRKRTTKKYLDASLSFSRMFKLYVEWCADNNYNFKVQTVRQYRDIVNANLKISFHLPKKDQCDLCHQYKNTPNPTDEWKENFTKHQTEKEISRKLKLENKLLAISSNNVVCIVFDFQKVLSSPHGNISVYYYKRKLNVYNFTIYDMGSKEAFCYMWDERTAKRGANEVASCLYDFLNKLSAKGVNEVNLWSDNCGGQNRNRIVYYMYLLVAKMFKMKISHHFMEKGHTQNEGDSVHALIEKTARGREVYSPDEWYSLVRWAKVNGNPYTVIEVNQNMIFDFKSGISKRNWTKNIKNDKIMWNKIKQIDASPDNYGLLEYKYSLGDSEINQIQCFKKTTRLSQLEPFPEKAYKALLKINVAKYKDLIYYCDKHIIPEKYHTFYRNLLPAEHDVDNASDED</sequence>
<feature type="domain" description="DUF7869" evidence="2">
    <location>
        <begin position="582"/>
        <end position="722"/>
    </location>
</feature>
<dbReference type="InterPro" id="IPR057191">
    <property type="entry name" value="DUF7869"/>
</dbReference>
<dbReference type="AlphaFoldDB" id="A0A922MQL8"/>
<evidence type="ECO:0000313" key="4">
    <source>
        <dbReference type="Proteomes" id="UP000814243"/>
    </source>
</evidence>
<comment type="caution">
    <text evidence="3">The sequence shown here is derived from an EMBL/GenBank/DDBJ whole genome shotgun (WGS) entry which is preliminary data.</text>
</comment>
<feature type="compositionally biased region" description="Basic and acidic residues" evidence="1">
    <location>
        <begin position="25"/>
        <end position="38"/>
    </location>
</feature>
<accession>A0A922MQL8</accession>
<evidence type="ECO:0000256" key="1">
    <source>
        <dbReference type="SAM" id="MobiDB-lite"/>
    </source>
</evidence>
<dbReference type="EMBL" id="JACEFF010000276">
    <property type="protein sequence ID" value="KAH9640749.1"/>
    <property type="molecule type" value="Genomic_DNA"/>
</dbReference>
<dbReference type="Pfam" id="PF25273">
    <property type="entry name" value="DUF7869"/>
    <property type="match status" value="1"/>
</dbReference>
<name>A0A922MQL8_SPOEX</name>
<dbReference type="PANTHER" id="PTHR10773">
    <property type="entry name" value="DNA-DIRECTED RNA POLYMERASES I, II, AND III SUBUNIT RPABC2"/>
    <property type="match status" value="1"/>
</dbReference>
<organism evidence="3 4">
    <name type="scientific">Spodoptera exigua</name>
    <name type="common">Beet armyworm</name>
    <name type="synonym">Noctua fulgens</name>
    <dbReference type="NCBI Taxonomy" id="7107"/>
    <lineage>
        <taxon>Eukaryota</taxon>
        <taxon>Metazoa</taxon>
        <taxon>Ecdysozoa</taxon>
        <taxon>Arthropoda</taxon>
        <taxon>Hexapoda</taxon>
        <taxon>Insecta</taxon>
        <taxon>Pterygota</taxon>
        <taxon>Neoptera</taxon>
        <taxon>Endopterygota</taxon>
        <taxon>Lepidoptera</taxon>
        <taxon>Glossata</taxon>
        <taxon>Ditrysia</taxon>
        <taxon>Noctuoidea</taxon>
        <taxon>Noctuidae</taxon>
        <taxon>Amphipyrinae</taxon>
        <taxon>Spodoptera</taxon>
    </lineage>
</organism>
<evidence type="ECO:0000313" key="3">
    <source>
        <dbReference type="EMBL" id="KAH9640749.1"/>
    </source>
</evidence>
<dbReference type="Proteomes" id="UP000814243">
    <property type="component" value="Unassembled WGS sequence"/>
</dbReference>
<feature type="region of interest" description="Disordered" evidence="1">
    <location>
        <begin position="24"/>
        <end position="46"/>
    </location>
</feature>
<reference evidence="3" key="1">
    <citation type="journal article" date="2021" name="G3 (Bethesda)">
        <title>Genome and transcriptome analysis of the beet armyworm Spodoptera exigua reveals targets for pest control. .</title>
        <authorList>
            <person name="Simon S."/>
            <person name="Breeschoten T."/>
            <person name="Jansen H.J."/>
            <person name="Dirks R.P."/>
            <person name="Schranz M.E."/>
            <person name="Ros V.I.D."/>
        </authorList>
    </citation>
    <scope>NUCLEOTIDE SEQUENCE</scope>
    <source>
        <strain evidence="3">TB_SE_WUR_2020</strain>
    </source>
</reference>
<evidence type="ECO:0000259" key="2">
    <source>
        <dbReference type="Pfam" id="PF25273"/>
    </source>
</evidence>
<protein>
    <recommendedName>
        <fullName evidence="2">DUF7869 domain-containing protein</fullName>
    </recommendedName>
</protein>